<keyword evidence="5" id="KW-1185">Reference proteome</keyword>
<gene>
    <name evidence="4" type="ORF">BDV95DRAFT_680892</name>
</gene>
<dbReference type="InterPro" id="IPR029063">
    <property type="entry name" value="SAM-dependent_MTases_sf"/>
</dbReference>
<dbReference type="GO" id="GO:0003838">
    <property type="term" value="F:sterol 24-C-methyltransferase activity"/>
    <property type="evidence" value="ECO:0007669"/>
    <property type="project" value="TreeGrafter"/>
</dbReference>
<accession>A0A7C8M3I3</accession>
<protein>
    <submittedName>
        <fullName evidence="4">S-adenosyl-L-methionine-dependent methyltransferase</fullName>
    </submittedName>
</protein>
<comment type="similarity">
    <text evidence="2">Belongs to the class I-like SAM-binding methyltransferase superfamily. Erg6/SMT family.</text>
</comment>
<evidence type="ECO:0000313" key="5">
    <source>
        <dbReference type="Proteomes" id="UP000481861"/>
    </source>
</evidence>
<dbReference type="GO" id="GO:0006696">
    <property type="term" value="P:ergosterol biosynthetic process"/>
    <property type="evidence" value="ECO:0007669"/>
    <property type="project" value="TreeGrafter"/>
</dbReference>
<dbReference type="AlphaFoldDB" id="A0A7C8M3I3"/>
<dbReference type="GO" id="GO:0032259">
    <property type="term" value="P:methylation"/>
    <property type="evidence" value="ECO:0007669"/>
    <property type="project" value="UniProtKB-KW"/>
</dbReference>
<dbReference type="CDD" id="cd02440">
    <property type="entry name" value="AdoMet_MTases"/>
    <property type="match status" value="1"/>
</dbReference>
<organism evidence="4 5">
    <name type="scientific">Massariosphaeria phaeospora</name>
    <dbReference type="NCBI Taxonomy" id="100035"/>
    <lineage>
        <taxon>Eukaryota</taxon>
        <taxon>Fungi</taxon>
        <taxon>Dikarya</taxon>
        <taxon>Ascomycota</taxon>
        <taxon>Pezizomycotina</taxon>
        <taxon>Dothideomycetes</taxon>
        <taxon>Pleosporomycetidae</taxon>
        <taxon>Pleosporales</taxon>
        <taxon>Pleosporales incertae sedis</taxon>
        <taxon>Massariosphaeria</taxon>
    </lineage>
</organism>
<dbReference type="PANTHER" id="PTHR44068">
    <property type="entry name" value="ZGC:194242"/>
    <property type="match status" value="1"/>
</dbReference>
<name>A0A7C8M3I3_9PLEO</name>
<keyword evidence="4" id="KW-0489">Methyltransferase</keyword>
<evidence type="ECO:0000256" key="2">
    <source>
        <dbReference type="ARBA" id="ARBA00038188"/>
    </source>
</evidence>
<evidence type="ECO:0000259" key="3">
    <source>
        <dbReference type="Pfam" id="PF13847"/>
    </source>
</evidence>
<dbReference type="PANTHER" id="PTHR44068:SF1">
    <property type="entry name" value="HYPOTHETICAL LOC100005854"/>
    <property type="match status" value="1"/>
</dbReference>
<evidence type="ECO:0000256" key="1">
    <source>
        <dbReference type="ARBA" id="ARBA00022679"/>
    </source>
</evidence>
<feature type="domain" description="Methyltransferase" evidence="3">
    <location>
        <begin position="76"/>
        <end position="217"/>
    </location>
</feature>
<evidence type="ECO:0000313" key="4">
    <source>
        <dbReference type="EMBL" id="KAF2864623.1"/>
    </source>
</evidence>
<dbReference type="Pfam" id="PF13847">
    <property type="entry name" value="Methyltransf_31"/>
    <property type="match status" value="1"/>
</dbReference>
<dbReference type="InterPro" id="IPR025714">
    <property type="entry name" value="Methyltranfer_dom"/>
</dbReference>
<comment type="caution">
    <text evidence="4">The sequence shown here is derived from an EMBL/GenBank/DDBJ whole genome shotgun (WGS) entry which is preliminary data.</text>
</comment>
<proteinExistence type="inferred from homology"/>
<dbReference type="Gene3D" id="3.40.50.150">
    <property type="entry name" value="Vaccinia Virus protein VP39"/>
    <property type="match status" value="1"/>
</dbReference>
<keyword evidence="1 4" id="KW-0808">Transferase</keyword>
<dbReference type="Proteomes" id="UP000481861">
    <property type="component" value="Unassembled WGS sequence"/>
</dbReference>
<reference evidence="4 5" key="1">
    <citation type="submission" date="2020-01" db="EMBL/GenBank/DDBJ databases">
        <authorList>
            <consortium name="DOE Joint Genome Institute"/>
            <person name="Haridas S."/>
            <person name="Albert R."/>
            <person name="Binder M."/>
            <person name="Bloem J."/>
            <person name="Labutti K."/>
            <person name="Salamov A."/>
            <person name="Andreopoulos B."/>
            <person name="Baker S.E."/>
            <person name="Barry K."/>
            <person name="Bills G."/>
            <person name="Bluhm B.H."/>
            <person name="Cannon C."/>
            <person name="Castanera R."/>
            <person name="Culley D.E."/>
            <person name="Daum C."/>
            <person name="Ezra D."/>
            <person name="Gonzalez J.B."/>
            <person name="Henrissat B."/>
            <person name="Kuo A."/>
            <person name="Liang C."/>
            <person name="Lipzen A."/>
            <person name="Lutzoni F."/>
            <person name="Magnuson J."/>
            <person name="Mondo S."/>
            <person name="Nolan M."/>
            <person name="Ohm R."/>
            <person name="Pangilinan J."/>
            <person name="Park H.-J.H."/>
            <person name="Ramirez L."/>
            <person name="Alfaro M."/>
            <person name="Sun H."/>
            <person name="Tritt A."/>
            <person name="Yoshinaga Y."/>
            <person name="Zwiers L.-H.L."/>
            <person name="Turgeon B.G."/>
            <person name="Goodwin S.B."/>
            <person name="Spatafora J.W."/>
            <person name="Crous P.W."/>
            <person name="Grigoriev I.V."/>
        </authorList>
    </citation>
    <scope>NUCLEOTIDE SEQUENCE [LARGE SCALE GENOMIC DNA]</scope>
    <source>
        <strain evidence="4 5">CBS 611.86</strain>
    </source>
</reference>
<dbReference type="GO" id="GO:0005783">
    <property type="term" value="C:endoplasmic reticulum"/>
    <property type="evidence" value="ECO:0007669"/>
    <property type="project" value="TreeGrafter"/>
</dbReference>
<dbReference type="SUPFAM" id="SSF53335">
    <property type="entry name" value="S-adenosyl-L-methionine-dependent methyltransferases"/>
    <property type="match status" value="1"/>
</dbReference>
<dbReference type="EMBL" id="JAADJZ010000044">
    <property type="protein sequence ID" value="KAF2864623.1"/>
    <property type="molecule type" value="Genomic_DNA"/>
</dbReference>
<dbReference type="OrthoDB" id="540004at2759"/>
<sequence>MAAAVAVYAATALLTHRYRIQDYYSSLESRLGYSLFLGNTRHCGFYWGRQAWPLKINQALRAIEEKLYDRLVLPPGSTVLDARAGSGHVAIHIARKELFVNAIDITPHYLKDAKKNVRANQLESRIKVEYGDYHNLEHKFPENHFDGIYTMKTFVHANDPATVLRNFFQLLKPGGTLVLHEAEFRRNSPRLQEVLRLSHCQNTLEEGNYKRLIEEAGFTDFSLKDLSDNVLKIVGQQQRFPNIMAGVEAWLHWEDGRYISVRAIKPLPTL</sequence>
<dbReference type="InterPro" id="IPR050447">
    <property type="entry name" value="Erg6_SMT_methyltransf"/>
</dbReference>